<accession>A0ABY2QI73</accession>
<evidence type="ECO:0000256" key="9">
    <source>
        <dbReference type="ARBA" id="ARBA00022516"/>
    </source>
</evidence>
<evidence type="ECO:0000256" key="17">
    <source>
        <dbReference type="ARBA" id="ARBA00023264"/>
    </source>
</evidence>
<dbReference type="EMBL" id="SSTI01000004">
    <property type="protein sequence ID" value="THG40503.1"/>
    <property type="molecule type" value="Genomic_DNA"/>
</dbReference>
<evidence type="ECO:0000256" key="1">
    <source>
        <dbReference type="ARBA" id="ARBA00001698"/>
    </source>
</evidence>
<keyword evidence="16" id="KW-0594">Phospholipid biosynthesis</keyword>
<dbReference type="Pfam" id="PF01148">
    <property type="entry name" value="CTP_transf_1"/>
    <property type="match status" value="1"/>
</dbReference>
<reference evidence="20 21" key="1">
    <citation type="submission" date="2019-04" db="EMBL/GenBank/DDBJ databases">
        <title>Microbes associate with the intestines of laboratory mice.</title>
        <authorList>
            <person name="Navarre W."/>
            <person name="Wong E."/>
            <person name="Huang K.C."/>
            <person name="Tropini C."/>
            <person name="Ng K."/>
            <person name="Yu B."/>
        </authorList>
    </citation>
    <scope>NUCLEOTIDE SEQUENCE [LARGE SCALE GENOMIC DNA]</scope>
    <source>
        <strain evidence="20 21">NM83_B4-11</strain>
    </source>
</reference>
<keyword evidence="8" id="KW-1003">Cell membrane</keyword>
<evidence type="ECO:0000256" key="18">
    <source>
        <dbReference type="RuleBase" id="RU003938"/>
    </source>
</evidence>
<evidence type="ECO:0000256" key="14">
    <source>
        <dbReference type="ARBA" id="ARBA00023098"/>
    </source>
</evidence>
<evidence type="ECO:0000256" key="6">
    <source>
        <dbReference type="ARBA" id="ARBA00012487"/>
    </source>
</evidence>
<keyword evidence="15 19" id="KW-0472">Membrane</keyword>
<dbReference type="EC" id="2.7.7.41" evidence="6 18"/>
<keyword evidence="14" id="KW-0443">Lipid metabolism</keyword>
<feature type="transmembrane region" description="Helical" evidence="19">
    <location>
        <begin position="161"/>
        <end position="182"/>
    </location>
</feature>
<evidence type="ECO:0000256" key="15">
    <source>
        <dbReference type="ARBA" id="ARBA00023136"/>
    </source>
</evidence>
<name>A0ABY2QI73_9SPHN</name>
<comment type="caution">
    <text evidence="20">The sequence shown here is derived from an EMBL/GenBank/DDBJ whole genome shotgun (WGS) entry which is preliminary data.</text>
</comment>
<feature type="transmembrane region" description="Helical" evidence="19">
    <location>
        <begin position="76"/>
        <end position="93"/>
    </location>
</feature>
<dbReference type="GO" id="GO:0016779">
    <property type="term" value="F:nucleotidyltransferase activity"/>
    <property type="evidence" value="ECO:0007669"/>
    <property type="project" value="UniProtKB-KW"/>
</dbReference>
<gene>
    <name evidence="20" type="ORF">E5988_06640</name>
</gene>
<protein>
    <recommendedName>
        <fullName evidence="7 18">Phosphatidate cytidylyltransferase</fullName>
        <ecNumber evidence="6 18">2.7.7.41</ecNumber>
    </recommendedName>
</protein>
<comment type="catalytic activity">
    <reaction evidence="1 18">
        <text>a 1,2-diacyl-sn-glycero-3-phosphate + CTP + H(+) = a CDP-1,2-diacyl-sn-glycerol + diphosphate</text>
        <dbReference type="Rhea" id="RHEA:16229"/>
        <dbReference type="ChEBI" id="CHEBI:15378"/>
        <dbReference type="ChEBI" id="CHEBI:33019"/>
        <dbReference type="ChEBI" id="CHEBI:37563"/>
        <dbReference type="ChEBI" id="CHEBI:58332"/>
        <dbReference type="ChEBI" id="CHEBI:58608"/>
        <dbReference type="EC" id="2.7.7.41"/>
    </reaction>
</comment>
<evidence type="ECO:0000256" key="12">
    <source>
        <dbReference type="ARBA" id="ARBA00022695"/>
    </source>
</evidence>
<comment type="pathway">
    <text evidence="3 18">Phospholipid metabolism; CDP-diacylglycerol biosynthesis; CDP-diacylglycerol from sn-glycerol 3-phosphate: step 3/3.</text>
</comment>
<dbReference type="Proteomes" id="UP000308038">
    <property type="component" value="Unassembled WGS sequence"/>
</dbReference>
<evidence type="ECO:0000256" key="19">
    <source>
        <dbReference type="SAM" id="Phobius"/>
    </source>
</evidence>
<dbReference type="PROSITE" id="PS01315">
    <property type="entry name" value="CDS"/>
    <property type="match status" value="1"/>
</dbReference>
<dbReference type="PANTHER" id="PTHR46382:SF1">
    <property type="entry name" value="PHOSPHATIDATE CYTIDYLYLTRANSFERASE"/>
    <property type="match status" value="1"/>
</dbReference>
<evidence type="ECO:0000256" key="13">
    <source>
        <dbReference type="ARBA" id="ARBA00022989"/>
    </source>
</evidence>
<evidence type="ECO:0000313" key="20">
    <source>
        <dbReference type="EMBL" id="THG40503.1"/>
    </source>
</evidence>
<comment type="similarity">
    <text evidence="5 18">Belongs to the CDS family.</text>
</comment>
<keyword evidence="21" id="KW-1185">Reference proteome</keyword>
<feature type="transmembrane region" description="Helical" evidence="19">
    <location>
        <begin position="234"/>
        <end position="252"/>
    </location>
</feature>
<keyword evidence="10 18" id="KW-0808">Transferase</keyword>
<dbReference type="PANTHER" id="PTHR46382">
    <property type="entry name" value="PHOSPHATIDATE CYTIDYLYLTRANSFERASE"/>
    <property type="match status" value="1"/>
</dbReference>
<feature type="transmembrane region" description="Helical" evidence="19">
    <location>
        <begin position="121"/>
        <end position="141"/>
    </location>
</feature>
<evidence type="ECO:0000256" key="3">
    <source>
        <dbReference type="ARBA" id="ARBA00005119"/>
    </source>
</evidence>
<comment type="subcellular location">
    <subcellularLocation>
        <location evidence="2">Cell membrane</location>
        <topology evidence="2">Multi-pass membrane protein</topology>
    </subcellularLocation>
</comment>
<proteinExistence type="inferred from homology"/>
<evidence type="ECO:0000256" key="11">
    <source>
        <dbReference type="ARBA" id="ARBA00022692"/>
    </source>
</evidence>
<feature type="transmembrane region" description="Helical" evidence="19">
    <location>
        <begin position="6"/>
        <end position="31"/>
    </location>
</feature>
<dbReference type="InterPro" id="IPR000374">
    <property type="entry name" value="PC_trans"/>
</dbReference>
<sequence>MRMIASVVMIAVASMALLFGDIAFWLLAVVISLFMMAEWSDLQKATAREKRLAQYSLSVPLAVMAPATLVLEVHDFFALGLLVGAAFFVAIVTRRRSLAQGVIYCGLPVLALIFLRRQDEGLLWAFWALSLVWATDIGAFFAGRSIGGPKLAPKLSPNKTWAGLIGGIVAASLLAIVLHVQYGLPWRMTLATPFLAVLAQGGDLYESWLKRRAGVKDSGNILPGHGGLLDRLDGVVPVAPVAALLVVAPYLYR</sequence>
<evidence type="ECO:0000256" key="4">
    <source>
        <dbReference type="ARBA" id="ARBA00005189"/>
    </source>
</evidence>
<keyword evidence="12 18" id="KW-0548">Nucleotidyltransferase</keyword>
<keyword evidence="13 19" id="KW-1133">Transmembrane helix</keyword>
<evidence type="ECO:0000256" key="16">
    <source>
        <dbReference type="ARBA" id="ARBA00023209"/>
    </source>
</evidence>
<evidence type="ECO:0000256" key="2">
    <source>
        <dbReference type="ARBA" id="ARBA00004651"/>
    </source>
</evidence>
<feature type="transmembrane region" description="Helical" evidence="19">
    <location>
        <begin position="98"/>
        <end position="115"/>
    </location>
</feature>
<evidence type="ECO:0000256" key="8">
    <source>
        <dbReference type="ARBA" id="ARBA00022475"/>
    </source>
</evidence>
<keyword evidence="11 18" id="KW-0812">Transmembrane</keyword>
<comment type="pathway">
    <text evidence="4">Lipid metabolism.</text>
</comment>
<evidence type="ECO:0000313" key="21">
    <source>
        <dbReference type="Proteomes" id="UP000308038"/>
    </source>
</evidence>
<keyword evidence="9" id="KW-0444">Lipid biosynthesis</keyword>
<keyword evidence="17" id="KW-1208">Phospholipid metabolism</keyword>
<evidence type="ECO:0000256" key="5">
    <source>
        <dbReference type="ARBA" id="ARBA00010185"/>
    </source>
</evidence>
<evidence type="ECO:0000256" key="10">
    <source>
        <dbReference type="ARBA" id="ARBA00022679"/>
    </source>
</evidence>
<evidence type="ECO:0000256" key="7">
    <source>
        <dbReference type="ARBA" id="ARBA00019373"/>
    </source>
</evidence>
<organism evidence="20 21">
    <name type="scientific">Sphingomonas olei</name>
    <dbReference type="NCBI Taxonomy" id="1886787"/>
    <lineage>
        <taxon>Bacteria</taxon>
        <taxon>Pseudomonadati</taxon>
        <taxon>Pseudomonadota</taxon>
        <taxon>Alphaproteobacteria</taxon>
        <taxon>Sphingomonadales</taxon>
        <taxon>Sphingomonadaceae</taxon>
        <taxon>Sphingomonas</taxon>
    </lineage>
</organism>